<dbReference type="OrthoDB" id="341259at2759"/>
<protein>
    <submittedName>
        <fullName evidence="1">Uncharacterized protein</fullName>
    </submittedName>
</protein>
<name>A0A8J8SYD8_HALGN</name>
<dbReference type="Proteomes" id="UP000785679">
    <property type="component" value="Unassembled WGS sequence"/>
</dbReference>
<proteinExistence type="predicted"/>
<keyword evidence="2" id="KW-1185">Reference proteome</keyword>
<evidence type="ECO:0000313" key="1">
    <source>
        <dbReference type="EMBL" id="TNV74871.1"/>
    </source>
</evidence>
<accession>A0A8J8SYD8</accession>
<sequence length="127" mass="14973">MDQKGQLRKQNEINYQFYKLLQTHDAYQGDNSILSPSGSQLDMSDLETQNYFKVNYIYYILNLVSVLDLRQNKLKLIVSTIDDETKNQLLHEELMRFPPAVNLVIINEQDLEQNCNQIYIQRVIDSE</sequence>
<reference evidence="1" key="1">
    <citation type="submission" date="2019-06" db="EMBL/GenBank/DDBJ databases">
        <authorList>
            <person name="Zheng W."/>
        </authorList>
    </citation>
    <scope>NUCLEOTIDE SEQUENCE</scope>
    <source>
        <strain evidence="1">QDHG01</strain>
    </source>
</reference>
<organism evidence="1 2">
    <name type="scientific">Halteria grandinella</name>
    <dbReference type="NCBI Taxonomy" id="5974"/>
    <lineage>
        <taxon>Eukaryota</taxon>
        <taxon>Sar</taxon>
        <taxon>Alveolata</taxon>
        <taxon>Ciliophora</taxon>
        <taxon>Intramacronucleata</taxon>
        <taxon>Spirotrichea</taxon>
        <taxon>Stichotrichia</taxon>
        <taxon>Sporadotrichida</taxon>
        <taxon>Halteriidae</taxon>
        <taxon>Halteria</taxon>
    </lineage>
</organism>
<comment type="caution">
    <text evidence="1">The sequence shown here is derived from an EMBL/GenBank/DDBJ whole genome shotgun (WGS) entry which is preliminary data.</text>
</comment>
<dbReference type="AlphaFoldDB" id="A0A8J8SYD8"/>
<gene>
    <name evidence="1" type="ORF">FGO68_gene1424</name>
</gene>
<dbReference type="EMBL" id="RRYP01016583">
    <property type="protein sequence ID" value="TNV74871.1"/>
    <property type="molecule type" value="Genomic_DNA"/>
</dbReference>
<evidence type="ECO:0000313" key="2">
    <source>
        <dbReference type="Proteomes" id="UP000785679"/>
    </source>
</evidence>